<accession>A0A0G0FHZ0</accession>
<comment type="caution">
    <text evidence="2">The sequence shown here is derived from an EMBL/GenBank/DDBJ whole genome shotgun (WGS) entry which is preliminary data.</text>
</comment>
<evidence type="ECO:0000259" key="1">
    <source>
        <dbReference type="SMART" id="SM01321"/>
    </source>
</evidence>
<dbReference type="GO" id="GO:0003677">
    <property type="term" value="F:DNA binding"/>
    <property type="evidence" value="ECO:0007669"/>
    <property type="project" value="InterPro"/>
</dbReference>
<feature type="domain" description="Transposase IS200-like" evidence="1">
    <location>
        <begin position="8"/>
        <end position="149"/>
    </location>
</feature>
<dbReference type="SUPFAM" id="SSF143422">
    <property type="entry name" value="Transposase IS200-like"/>
    <property type="match status" value="1"/>
</dbReference>
<dbReference type="Proteomes" id="UP000034536">
    <property type="component" value="Unassembled WGS sequence"/>
</dbReference>
<reference evidence="2 3" key="1">
    <citation type="journal article" date="2015" name="Nature">
        <title>rRNA introns, odd ribosomes, and small enigmatic genomes across a large radiation of phyla.</title>
        <authorList>
            <person name="Brown C.T."/>
            <person name="Hug L.A."/>
            <person name="Thomas B.C."/>
            <person name="Sharon I."/>
            <person name="Castelle C.J."/>
            <person name="Singh A."/>
            <person name="Wilkins M.J."/>
            <person name="Williams K.H."/>
            <person name="Banfield J.F."/>
        </authorList>
    </citation>
    <scope>NUCLEOTIDE SEQUENCE [LARGE SCALE GENOMIC DNA]</scope>
</reference>
<evidence type="ECO:0000313" key="2">
    <source>
        <dbReference type="EMBL" id="KKP87085.1"/>
    </source>
</evidence>
<dbReference type="Pfam" id="PF01797">
    <property type="entry name" value="Y1_Tnp"/>
    <property type="match status" value="1"/>
</dbReference>
<gene>
    <name evidence="2" type="ORF">UR89_C0007G0004</name>
</gene>
<dbReference type="AlphaFoldDB" id="A0A0G0FHZ0"/>
<sequence>MHKKRRFLEGEIYHVFNRSIARYGIFSNLDNGLRFVQTLDYYNNPINVINLGTFLKKNKEYSPDIIFFNKNNNVKYISYCIMPDHYHLLLKVLKENMLSKYISDVENSFSRFFNIKLKRKGPIWESRFKAVRVKTNEQLLHVSRYIHLNPTSSNLVEKPEDWIFSSYKSFITKSEIINKTMNEISISDRDLYKKFIEGNIDYQRKLKKIRNLFID</sequence>
<dbReference type="Gene3D" id="3.30.70.1290">
    <property type="entry name" value="Transposase IS200-like"/>
    <property type="match status" value="1"/>
</dbReference>
<protein>
    <recommendedName>
        <fullName evidence="1">Transposase IS200-like domain-containing protein</fullName>
    </recommendedName>
</protein>
<dbReference type="InterPro" id="IPR036515">
    <property type="entry name" value="Transposase_17_sf"/>
</dbReference>
<proteinExistence type="predicted"/>
<organism evidence="2 3">
    <name type="scientific">Candidatus Roizmanbacteria bacterium GW2011_GWA2_35_8</name>
    <dbReference type="NCBI Taxonomy" id="1618479"/>
    <lineage>
        <taxon>Bacteria</taxon>
        <taxon>Candidatus Roizmaniibacteriota</taxon>
    </lineage>
</organism>
<evidence type="ECO:0000313" key="3">
    <source>
        <dbReference type="Proteomes" id="UP000034536"/>
    </source>
</evidence>
<dbReference type="EMBL" id="LBQX01000007">
    <property type="protein sequence ID" value="KKP87085.1"/>
    <property type="molecule type" value="Genomic_DNA"/>
</dbReference>
<dbReference type="PANTHER" id="PTHR34322">
    <property type="entry name" value="TRANSPOSASE, Y1_TNP DOMAIN-CONTAINING"/>
    <property type="match status" value="1"/>
</dbReference>
<dbReference type="SMART" id="SM01321">
    <property type="entry name" value="Y1_Tnp"/>
    <property type="match status" value="1"/>
</dbReference>
<dbReference type="PATRIC" id="fig|1618479.3.peg.122"/>
<dbReference type="GO" id="GO:0004803">
    <property type="term" value="F:transposase activity"/>
    <property type="evidence" value="ECO:0007669"/>
    <property type="project" value="InterPro"/>
</dbReference>
<name>A0A0G0FHZ0_9BACT</name>
<dbReference type="InterPro" id="IPR002686">
    <property type="entry name" value="Transposase_17"/>
</dbReference>
<dbReference type="PANTHER" id="PTHR34322:SF2">
    <property type="entry name" value="TRANSPOSASE IS200-LIKE DOMAIN-CONTAINING PROTEIN"/>
    <property type="match status" value="1"/>
</dbReference>
<dbReference type="GO" id="GO:0006313">
    <property type="term" value="P:DNA transposition"/>
    <property type="evidence" value="ECO:0007669"/>
    <property type="project" value="InterPro"/>
</dbReference>